<dbReference type="EMBL" id="FNTD01000004">
    <property type="protein sequence ID" value="SEB98284.1"/>
    <property type="molecule type" value="Genomic_DNA"/>
</dbReference>
<reference evidence="2 3" key="1">
    <citation type="submission" date="2016-10" db="EMBL/GenBank/DDBJ databases">
        <authorList>
            <person name="de Groot N.N."/>
        </authorList>
    </citation>
    <scope>NUCLEOTIDE SEQUENCE [LARGE SCALE GENOMIC DNA]</scope>
    <source>
        <strain evidence="2 3">DSM 40306</strain>
    </source>
</reference>
<dbReference type="AlphaFoldDB" id="A0A1H4NSZ4"/>
<sequence length="139" mass="14549">MPGHGLSPRALLARDRTQKEAFRRVSQEGMELAKEPSGLARFEAGERFSGPLHPALEGPVRTNFHLGEYEIASFAAMKAVEVAVREASGLDNSLVGVPLVRAAFQPHKNGKVGGPLADAEAEGGEQEAASALFAGAMGA</sequence>
<accession>A0A1H4NSZ4</accession>
<dbReference type="Pfam" id="PF09509">
    <property type="entry name" value="Hypoth_Ymh"/>
    <property type="match status" value="1"/>
</dbReference>
<protein>
    <submittedName>
        <fullName evidence="2">TIGR02391 family protein</fullName>
    </submittedName>
</protein>
<evidence type="ECO:0000313" key="2">
    <source>
        <dbReference type="EMBL" id="SEB98284.1"/>
    </source>
</evidence>
<evidence type="ECO:0000259" key="1">
    <source>
        <dbReference type="Pfam" id="PF09509"/>
    </source>
</evidence>
<dbReference type="NCBIfam" id="TIGR02391">
    <property type="entry name" value="hypoth_ymh"/>
    <property type="match status" value="1"/>
</dbReference>
<name>A0A1H4NSZ4_9ACTN</name>
<dbReference type="STRING" id="67331.SAMN04490357_0884"/>
<gene>
    <name evidence="2" type="ORF">SAMN04490357_0884</name>
</gene>
<organism evidence="2 3">
    <name type="scientific">Streptomyces misionensis</name>
    <dbReference type="NCBI Taxonomy" id="67331"/>
    <lineage>
        <taxon>Bacteria</taxon>
        <taxon>Bacillati</taxon>
        <taxon>Actinomycetota</taxon>
        <taxon>Actinomycetes</taxon>
        <taxon>Kitasatosporales</taxon>
        <taxon>Streptomycetaceae</taxon>
        <taxon>Streptomyces</taxon>
    </lineage>
</organism>
<proteinExistence type="predicted"/>
<feature type="domain" description="Conserved hypothetical protein CHP02391" evidence="1">
    <location>
        <begin position="52"/>
        <end position="139"/>
    </location>
</feature>
<dbReference type="InterPro" id="IPR012654">
    <property type="entry name" value="CHP02391"/>
</dbReference>
<dbReference type="Proteomes" id="UP000182375">
    <property type="component" value="Unassembled WGS sequence"/>
</dbReference>
<evidence type="ECO:0000313" key="3">
    <source>
        <dbReference type="Proteomes" id="UP000182375"/>
    </source>
</evidence>